<dbReference type="KEGG" id="soe:110792511"/>
<dbReference type="RefSeq" id="XP_021853025.1">
    <property type="nucleotide sequence ID" value="XM_021997333.1"/>
</dbReference>
<dbReference type="GeneID" id="110792511"/>
<evidence type="ECO:0000313" key="5">
    <source>
        <dbReference type="RefSeq" id="XP_021853025.1"/>
    </source>
</evidence>
<evidence type="ECO:0000313" key="4">
    <source>
        <dbReference type="RefSeq" id="XP_021853024.1"/>
    </source>
</evidence>
<dbReference type="SMART" id="SM00463">
    <property type="entry name" value="SMR"/>
    <property type="match status" value="1"/>
</dbReference>
<dbReference type="CDD" id="cd14371">
    <property type="entry name" value="CUE_CID7_like"/>
    <property type="match status" value="1"/>
</dbReference>
<dbReference type="Proteomes" id="UP000813463">
    <property type="component" value="Chromosome 1"/>
</dbReference>
<dbReference type="InterPro" id="IPR013899">
    <property type="entry name" value="DUF1771"/>
</dbReference>
<feature type="region of interest" description="Disordered" evidence="1">
    <location>
        <begin position="52"/>
        <end position="79"/>
    </location>
</feature>
<keyword evidence="3" id="KW-1185">Reference proteome</keyword>
<dbReference type="InterPro" id="IPR002625">
    <property type="entry name" value="Smr_dom"/>
</dbReference>
<evidence type="ECO:0000313" key="3">
    <source>
        <dbReference type="Proteomes" id="UP000813463"/>
    </source>
</evidence>
<reference evidence="3" key="1">
    <citation type="journal article" date="2021" name="Nat. Commun.">
        <title>Genomic analyses provide insights into spinach domestication and the genetic basis of agronomic traits.</title>
        <authorList>
            <person name="Cai X."/>
            <person name="Sun X."/>
            <person name="Xu C."/>
            <person name="Sun H."/>
            <person name="Wang X."/>
            <person name="Ge C."/>
            <person name="Zhang Z."/>
            <person name="Wang Q."/>
            <person name="Fei Z."/>
            <person name="Jiao C."/>
            <person name="Wang Q."/>
        </authorList>
    </citation>
    <scope>NUCLEOTIDE SEQUENCE [LARGE SCALE GENOMIC DNA]</scope>
    <source>
        <strain evidence="3">cv. Varoflay</strain>
    </source>
</reference>
<protein>
    <submittedName>
        <fullName evidence="4 5">Polyadenylate-binding protein-interacting protein 7</fullName>
    </submittedName>
</protein>
<reference evidence="4 5" key="2">
    <citation type="submission" date="2025-04" db="UniProtKB">
        <authorList>
            <consortium name="RefSeq"/>
        </authorList>
    </citation>
    <scope>IDENTIFICATION</scope>
</reference>
<dbReference type="InterPro" id="IPR053242">
    <property type="entry name" value="PAM2-like_domain"/>
</dbReference>
<dbReference type="Pfam" id="PF08590">
    <property type="entry name" value="DUF1771"/>
    <property type="match status" value="1"/>
</dbReference>
<dbReference type="Gene3D" id="3.30.1370.110">
    <property type="match status" value="1"/>
</dbReference>
<accession>A0A9R0IRN9</accession>
<dbReference type="SMART" id="SM01162">
    <property type="entry name" value="DUF1771"/>
    <property type="match status" value="1"/>
</dbReference>
<dbReference type="PROSITE" id="PS50828">
    <property type="entry name" value="SMR"/>
    <property type="match status" value="1"/>
</dbReference>
<dbReference type="AlphaFoldDB" id="A0A9R0IRN9"/>
<sequence>MSFSNQVSSPTTQTKLSIAARGTSLNPNAAEFVPFSLRTPSGTTSNVDVATKFPASGSSGKQVLDRSESSISTNSDEEARQYWQQQLPDDITPDFNVIGEDEHHGVGSLSLAGLSLHGASAYKMNEALELAAHHTNGVALSDKMGYPTSVYGEDPSSTSYIQRTSKPWEMQLLSADHHFGNGRDGNSFDEITRGRIPNDMATEAALIENNDINPVEFLASQFPGFAAESLADVYFANGCDLNLTVDMLNQLELQVDGAFNQNMNSKTLSTPNLTSMDFPALPVPDKTNLRKYTGDELQQNVNSYGSSEKDNMLLFRSSSSVSAKSATDFASAVRKLSSQDSCLWKYDRSGSADVAVGSSRNSHALSGSYHAGAGRSAYSDRMQGRSSARAAPVWLETGDAVGNLYSEVRGEARDHARVRNVYFEQARQAYIVGNKALAKELSMKGQVHNMQMKAAHNKAQESIYRQRNPISPDQQGGGRYQEKMIDLHGLHVSEAIHVLKQELSVLRNAARLAEQRLHVYICVGTGHHTRGTRTPARLPVAVQRYLLEEEGLEYSEPQQGLLRIVLY</sequence>
<name>A0A9R0IRN9_SPIOL</name>
<feature type="compositionally biased region" description="Polar residues" evidence="1">
    <location>
        <begin position="1"/>
        <end position="16"/>
    </location>
</feature>
<dbReference type="SUPFAM" id="SSF160443">
    <property type="entry name" value="SMR domain-like"/>
    <property type="match status" value="1"/>
</dbReference>
<dbReference type="OrthoDB" id="3231855at2759"/>
<dbReference type="InterPro" id="IPR041806">
    <property type="entry name" value="CID5/6/7_CUE"/>
</dbReference>
<gene>
    <name evidence="4 5" type="primary">LOC110792511</name>
</gene>
<dbReference type="PANTHER" id="PTHR46651:SF1">
    <property type="entry name" value="SMALL MUTS RELATED FAMILY PROTEIN"/>
    <property type="match status" value="1"/>
</dbReference>
<evidence type="ECO:0000256" key="1">
    <source>
        <dbReference type="SAM" id="MobiDB-lite"/>
    </source>
</evidence>
<feature type="region of interest" description="Disordered" evidence="1">
    <location>
        <begin position="1"/>
        <end position="22"/>
    </location>
</feature>
<dbReference type="RefSeq" id="XP_021853024.1">
    <property type="nucleotide sequence ID" value="XM_021997332.1"/>
</dbReference>
<evidence type="ECO:0000259" key="2">
    <source>
        <dbReference type="PROSITE" id="PS50828"/>
    </source>
</evidence>
<organism evidence="3 4">
    <name type="scientific">Spinacia oleracea</name>
    <name type="common">Spinach</name>
    <dbReference type="NCBI Taxonomy" id="3562"/>
    <lineage>
        <taxon>Eukaryota</taxon>
        <taxon>Viridiplantae</taxon>
        <taxon>Streptophyta</taxon>
        <taxon>Embryophyta</taxon>
        <taxon>Tracheophyta</taxon>
        <taxon>Spermatophyta</taxon>
        <taxon>Magnoliopsida</taxon>
        <taxon>eudicotyledons</taxon>
        <taxon>Gunneridae</taxon>
        <taxon>Pentapetalae</taxon>
        <taxon>Caryophyllales</taxon>
        <taxon>Chenopodiaceae</taxon>
        <taxon>Chenopodioideae</taxon>
        <taxon>Anserineae</taxon>
        <taxon>Spinacia</taxon>
    </lineage>
</organism>
<proteinExistence type="predicted"/>
<feature type="domain" description="Smr" evidence="2">
    <location>
        <begin position="485"/>
        <end position="567"/>
    </location>
</feature>
<dbReference type="InterPro" id="IPR036063">
    <property type="entry name" value="Smr_dom_sf"/>
</dbReference>
<dbReference type="PANTHER" id="PTHR46651">
    <property type="entry name" value="POLYADENYLATE-BINDING PROTEIN-INTERACTING PROTEIN 7"/>
    <property type="match status" value="1"/>
</dbReference>